<dbReference type="OrthoDB" id="9808022at2"/>
<dbReference type="PANTHER" id="PTHR13932">
    <property type="entry name" value="COPROPORPHYRINIGEN III OXIDASE"/>
    <property type="match status" value="1"/>
</dbReference>
<dbReference type="GO" id="GO:0003824">
    <property type="term" value="F:catalytic activity"/>
    <property type="evidence" value="ECO:0007669"/>
    <property type="project" value="InterPro"/>
</dbReference>
<protein>
    <recommendedName>
        <fullName evidence="1">Radical SAM core domain-containing protein</fullName>
    </recommendedName>
</protein>
<dbReference type="SFLD" id="SFLDS00029">
    <property type="entry name" value="Radical_SAM"/>
    <property type="match status" value="1"/>
</dbReference>
<dbReference type="Proteomes" id="UP000238322">
    <property type="component" value="Unassembled WGS sequence"/>
</dbReference>
<sequence>MQSQDVIRAVLAERRNRRQVNKILHGFPSPRFWKPPSPQQRDAYVSFIKEWSSDAEEVDFYVGVPYCPKTNPRKCGYCLFPVEVFNGSNQLDAYLDLLFAEGQLQPELKLMRPTSVFIGGGTPNLLKVGQMNRLFSILDSVCPAWRKAQLLTFEGLPALFTREKLACLADNGIHRISMGVQQLDDELCALSGRRQRVSEVLQVLQWCEEIGLNCNVDLIFGWPRQTIPSMISGLRRLADETSVDHITHYELNVGGSSEFALNLRHDLPDAKLTRDMYLEGRRFLLSRGFRQDTSYDFARSDQSNPTPHDYRECWSKFERRLIRGLGFAAISDITSNSMNSGWTVRNQSILGDYESSVVASEVPLELVYFRKKVDVQLSFLFREVQSLRLSDADFRKAFGESIHRRFGVELKVLAEAEMIKLSGDQIELTESGSYHVPLIQEILAYERQNELVANRICRMK</sequence>
<dbReference type="InterPro" id="IPR058240">
    <property type="entry name" value="rSAM_sf"/>
</dbReference>
<dbReference type="GO" id="GO:0051539">
    <property type="term" value="F:4 iron, 4 sulfur cluster binding"/>
    <property type="evidence" value="ECO:0007669"/>
    <property type="project" value="TreeGrafter"/>
</dbReference>
<dbReference type="SFLD" id="SFLDG01065">
    <property type="entry name" value="anaerobic_coproporphyrinogen-I"/>
    <property type="match status" value="1"/>
</dbReference>
<dbReference type="RefSeq" id="WP_105329101.1">
    <property type="nucleotide sequence ID" value="NZ_PUHY01000005.1"/>
</dbReference>
<evidence type="ECO:0000313" key="2">
    <source>
        <dbReference type="EMBL" id="PQO37852.1"/>
    </source>
</evidence>
<reference evidence="2 3" key="1">
    <citation type="submission" date="2018-02" db="EMBL/GenBank/DDBJ databases">
        <title>Comparative genomes isolates from brazilian mangrove.</title>
        <authorList>
            <person name="Araujo J.E."/>
            <person name="Taketani R.G."/>
            <person name="Silva M.C.P."/>
            <person name="Loureco M.V."/>
            <person name="Andreote F.D."/>
        </authorList>
    </citation>
    <scope>NUCLEOTIDE SEQUENCE [LARGE SCALE GENOMIC DNA]</scope>
    <source>
        <strain evidence="2 3">Hex-1 MGV</strain>
    </source>
</reference>
<feature type="domain" description="Radical SAM core" evidence="1">
    <location>
        <begin position="52"/>
        <end position="290"/>
    </location>
</feature>
<dbReference type="SUPFAM" id="SSF102114">
    <property type="entry name" value="Radical SAM enzymes"/>
    <property type="match status" value="1"/>
</dbReference>
<accession>A0A2S8G077</accession>
<dbReference type="CDD" id="cd01335">
    <property type="entry name" value="Radical_SAM"/>
    <property type="match status" value="1"/>
</dbReference>
<dbReference type="PANTHER" id="PTHR13932:SF5">
    <property type="entry name" value="RADICAL S-ADENOSYL METHIONINE DOMAIN-CONTAINING PROTEIN 1, MITOCHONDRIAL"/>
    <property type="match status" value="1"/>
</dbReference>
<dbReference type="AlphaFoldDB" id="A0A2S8G077"/>
<dbReference type="InterPro" id="IPR006638">
    <property type="entry name" value="Elp3/MiaA/NifB-like_rSAM"/>
</dbReference>
<dbReference type="GO" id="GO:0006779">
    <property type="term" value="P:porphyrin-containing compound biosynthetic process"/>
    <property type="evidence" value="ECO:0007669"/>
    <property type="project" value="TreeGrafter"/>
</dbReference>
<evidence type="ECO:0000313" key="3">
    <source>
        <dbReference type="Proteomes" id="UP000238322"/>
    </source>
</evidence>
<organism evidence="2 3">
    <name type="scientific">Blastopirellula marina</name>
    <dbReference type="NCBI Taxonomy" id="124"/>
    <lineage>
        <taxon>Bacteria</taxon>
        <taxon>Pseudomonadati</taxon>
        <taxon>Planctomycetota</taxon>
        <taxon>Planctomycetia</taxon>
        <taxon>Pirellulales</taxon>
        <taxon>Pirellulaceae</taxon>
        <taxon>Blastopirellula</taxon>
    </lineage>
</organism>
<dbReference type="InterPro" id="IPR034505">
    <property type="entry name" value="Coproporphyrinogen-III_oxidase"/>
</dbReference>
<evidence type="ECO:0000259" key="1">
    <source>
        <dbReference type="PROSITE" id="PS51918"/>
    </source>
</evidence>
<dbReference type="SMART" id="SM00729">
    <property type="entry name" value="Elp3"/>
    <property type="match status" value="1"/>
</dbReference>
<dbReference type="GO" id="GO:0005737">
    <property type="term" value="C:cytoplasm"/>
    <property type="evidence" value="ECO:0007669"/>
    <property type="project" value="TreeGrafter"/>
</dbReference>
<dbReference type="Pfam" id="PF04055">
    <property type="entry name" value="Radical_SAM"/>
    <property type="match status" value="1"/>
</dbReference>
<dbReference type="EMBL" id="PUHY01000005">
    <property type="protein sequence ID" value="PQO37852.1"/>
    <property type="molecule type" value="Genomic_DNA"/>
</dbReference>
<gene>
    <name evidence="2" type="ORF">C5Y83_07880</name>
</gene>
<dbReference type="InterPro" id="IPR007197">
    <property type="entry name" value="rSAM"/>
</dbReference>
<comment type="caution">
    <text evidence="2">The sequence shown here is derived from an EMBL/GenBank/DDBJ whole genome shotgun (WGS) entry which is preliminary data.</text>
</comment>
<proteinExistence type="predicted"/>
<name>A0A2S8G077_9BACT</name>
<dbReference type="PROSITE" id="PS51918">
    <property type="entry name" value="RADICAL_SAM"/>
    <property type="match status" value="1"/>
</dbReference>